<feature type="transmembrane region" description="Helical" evidence="1">
    <location>
        <begin position="88"/>
        <end position="108"/>
    </location>
</feature>
<comment type="caution">
    <text evidence="2">The sequence shown here is derived from an EMBL/GenBank/DDBJ whole genome shotgun (WGS) entry which is preliminary data.</text>
</comment>
<reference evidence="3" key="1">
    <citation type="submission" date="2017-08" db="EMBL/GenBank/DDBJ databases">
        <title>A dynamic microbial community with high functional redundancy inhabits the cold, oxic subseafloor aquifer.</title>
        <authorList>
            <person name="Tully B.J."/>
            <person name="Wheat C.G."/>
            <person name="Glazer B.T."/>
            <person name="Huber J.A."/>
        </authorList>
    </citation>
    <scope>NUCLEOTIDE SEQUENCE [LARGE SCALE GENOMIC DNA]</scope>
</reference>
<dbReference type="Proteomes" id="UP000218113">
    <property type="component" value="Unassembled WGS sequence"/>
</dbReference>
<keyword evidence="1" id="KW-0812">Transmembrane</keyword>
<organism evidence="2 3">
    <name type="scientific">SAR324 cluster bacterium</name>
    <dbReference type="NCBI Taxonomy" id="2024889"/>
    <lineage>
        <taxon>Bacteria</taxon>
        <taxon>Deltaproteobacteria</taxon>
        <taxon>SAR324 cluster</taxon>
    </lineage>
</organism>
<evidence type="ECO:0000256" key="1">
    <source>
        <dbReference type="SAM" id="Phobius"/>
    </source>
</evidence>
<proteinExistence type="predicted"/>
<dbReference type="EMBL" id="NVSR01000180">
    <property type="protein sequence ID" value="PCI21593.1"/>
    <property type="molecule type" value="Genomic_DNA"/>
</dbReference>
<feature type="transmembrane region" description="Helical" evidence="1">
    <location>
        <begin position="35"/>
        <end position="55"/>
    </location>
</feature>
<evidence type="ECO:0000313" key="3">
    <source>
        <dbReference type="Proteomes" id="UP000218113"/>
    </source>
</evidence>
<name>A0A2A4SJK3_9DELT</name>
<dbReference type="AlphaFoldDB" id="A0A2A4SJK3"/>
<accession>A0A2A4SJK3</accession>
<evidence type="ECO:0000313" key="2">
    <source>
        <dbReference type="EMBL" id="PCI21593.1"/>
    </source>
</evidence>
<protein>
    <submittedName>
        <fullName evidence="2">Uncharacterized protein</fullName>
    </submittedName>
</protein>
<keyword evidence="1" id="KW-1133">Transmembrane helix</keyword>
<gene>
    <name evidence="2" type="ORF">COB67_13985</name>
</gene>
<feature type="transmembrane region" description="Helical" evidence="1">
    <location>
        <begin position="6"/>
        <end position="23"/>
    </location>
</feature>
<keyword evidence="1" id="KW-0472">Membrane</keyword>
<sequence length="112" mass="12481">MFTSNLITISFIVMLGSIPIAEFSEKKGWKLILKFLGWIILISGLYCFLAGVWMVGDWVDPTANATSEQISEAAAYRKGGIVLLAIKFWPYILIILGSLSLFIGKTLITRKH</sequence>